<dbReference type="PROSITE" id="PS51009">
    <property type="entry name" value="CYTCII"/>
    <property type="match status" value="1"/>
</dbReference>
<dbReference type="SUPFAM" id="SSF47175">
    <property type="entry name" value="Cytochromes"/>
    <property type="match status" value="1"/>
</dbReference>
<proteinExistence type="predicted"/>
<dbReference type="Proteomes" id="UP000186905">
    <property type="component" value="Unassembled WGS sequence"/>
</dbReference>
<keyword evidence="1" id="KW-0732">Signal</keyword>
<sequence>MKKTILSCLVLLPLVAKAHDFNAEIQQRQEAFSTIETISEQAESTIDGVDTDWKELSELSNKLSQHSSALFTLFPEGSQKDSKAKESVWKKSEKFNALLSQMDSGFEQLNRASREQNVDLAEAGLESAQDTCRSCHRSYRSRW</sequence>
<dbReference type="RefSeq" id="WP_075762875.1">
    <property type="nucleotide sequence ID" value="NZ_MJIL01000052.1"/>
</dbReference>
<evidence type="ECO:0000256" key="1">
    <source>
        <dbReference type="SAM" id="SignalP"/>
    </source>
</evidence>
<protein>
    <submittedName>
        <fullName evidence="2">Cytochrome C</fullName>
    </submittedName>
</protein>
<organism evidence="2 3">
    <name type="scientific">Photobacterium proteolyticum</name>
    <dbReference type="NCBI Taxonomy" id="1903952"/>
    <lineage>
        <taxon>Bacteria</taxon>
        <taxon>Pseudomonadati</taxon>
        <taxon>Pseudomonadota</taxon>
        <taxon>Gammaproteobacteria</taxon>
        <taxon>Vibrionales</taxon>
        <taxon>Vibrionaceae</taxon>
        <taxon>Photobacterium</taxon>
    </lineage>
</organism>
<dbReference type="Pfam" id="PF01322">
    <property type="entry name" value="Cytochrom_C_2"/>
    <property type="match status" value="1"/>
</dbReference>
<gene>
    <name evidence="2" type="ORF">BIT28_14645</name>
</gene>
<dbReference type="GO" id="GO:0009055">
    <property type="term" value="F:electron transfer activity"/>
    <property type="evidence" value="ECO:0007669"/>
    <property type="project" value="InterPro"/>
</dbReference>
<dbReference type="GO" id="GO:0022900">
    <property type="term" value="P:electron transport chain"/>
    <property type="evidence" value="ECO:0007669"/>
    <property type="project" value="InterPro"/>
</dbReference>
<dbReference type="GO" id="GO:0020037">
    <property type="term" value="F:heme binding"/>
    <property type="evidence" value="ECO:0007669"/>
    <property type="project" value="InterPro"/>
</dbReference>
<keyword evidence="3" id="KW-1185">Reference proteome</keyword>
<dbReference type="InterPro" id="IPR010980">
    <property type="entry name" value="Cyt_c/b562"/>
</dbReference>
<evidence type="ECO:0000313" key="3">
    <source>
        <dbReference type="Proteomes" id="UP000186905"/>
    </source>
</evidence>
<accession>A0A1Q9GV81</accession>
<reference evidence="2 3" key="1">
    <citation type="submission" date="2016-09" db="EMBL/GenBank/DDBJ databases">
        <title>Photobacterium proteolyticum sp. nov. a protease producing bacterium isolated from ocean sediments of Laizhou Bay.</title>
        <authorList>
            <person name="Li Y."/>
        </authorList>
    </citation>
    <scope>NUCLEOTIDE SEQUENCE [LARGE SCALE GENOMIC DNA]</scope>
    <source>
        <strain evidence="2 3">13-12</strain>
    </source>
</reference>
<name>A0A1Q9GV81_9GAMM</name>
<dbReference type="Gene3D" id="1.20.120.10">
    <property type="entry name" value="Cytochrome c/b562"/>
    <property type="match status" value="1"/>
</dbReference>
<dbReference type="STRING" id="1903952.BIT28_14645"/>
<feature type="chain" id="PRO_5013045202" evidence="1">
    <location>
        <begin position="19"/>
        <end position="143"/>
    </location>
</feature>
<dbReference type="OrthoDB" id="5815156at2"/>
<comment type="caution">
    <text evidence="2">The sequence shown here is derived from an EMBL/GenBank/DDBJ whole genome shotgun (WGS) entry which is preliminary data.</text>
</comment>
<evidence type="ECO:0000313" key="2">
    <source>
        <dbReference type="EMBL" id="OLQ79071.1"/>
    </source>
</evidence>
<dbReference type="InterPro" id="IPR002321">
    <property type="entry name" value="Cyt_c_II"/>
</dbReference>
<feature type="signal peptide" evidence="1">
    <location>
        <begin position="1"/>
        <end position="18"/>
    </location>
</feature>
<dbReference type="GO" id="GO:0005506">
    <property type="term" value="F:iron ion binding"/>
    <property type="evidence" value="ECO:0007669"/>
    <property type="project" value="InterPro"/>
</dbReference>
<dbReference type="AlphaFoldDB" id="A0A1Q9GV81"/>
<dbReference type="EMBL" id="MJIL01000052">
    <property type="protein sequence ID" value="OLQ79071.1"/>
    <property type="molecule type" value="Genomic_DNA"/>
</dbReference>